<organism evidence="1 2">
    <name type="scientific">Mikania micrantha</name>
    <name type="common">bitter vine</name>
    <dbReference type="NCBI Taxonomy" id="192012"/>
    <lineage>
        <taxon>Eukaryota</taxon>
        <taxon>Viridiplantae</taxon>
        <taxon>Streptophyta</taxon>
        <taxon>Embryophyta</taxon>
        <taxon>Tracheophyta</taxon>
        <taxon>Spermatophyta</taxon>
        <taxon>Magnoliopsida</taxon>
        <taxon>eudicotyledons</taxon>
        <taxon>Gunneridae</taxon>
        <taxon>Pentapetalae</taxon>
        <taxon>asterids</taxon>
        <taxon>campanulids</taxon>
        <taxon>Asterales</taxon>
        <taxon>Asteraceae</taxon>
        <taxon>Asteroideae</taxon>
        <taxon>Heliantheae alliance</taxon>
        <taxon>Eupatorieae</taxon>
        <taxon>Mikania</taxon>
    </lineage>
</organism>
<comment type="caution">
    <text evidence="1">The sequence shown here is derived from an EMBL/GenBank/DDBJ whole genome shotgun (WGS) entry which is preliminary data.</text>
</comment>
<gene>
    <name evidence="1" type="ORF">E3N88_00554</name>
</gene>
<evidence type="ECO:0000313" key="1">
    <source>
        <dbReference type="EMBL" id="KAD7477418.1"/>
    </source>
</evidence>
<dbReference type="Proteomes" id="UP000326396">
    <property type="component" value="Linkage Group LG1"/>
</dbReference>
<protein>
    <submittedName>
        <fullName evidence="1">Uncharacterized protein</fullName>
    </submittedName>
</protein>
<reference evidence="1 2" key="1">
    <citation type="submission" date="2019-05" db="EMBL/GenBank/DDBJ databases">
        <title>Mikania micrantha, genome provides insights into the molecular mechanism of rapid growth.</title>
        <authorList>
            <person name="Liu B."/>
        </authorList>
    </citation>
    <scope>NUCLEOTIDE SEQUENCE [LARGE SCALE GENOMIC DNA]</scope>
    <source>
        <strain evidence="1">NLD-2019</strain>
        <tissue evidence="1">Leaf</tissue>
    </source>
</reference>
<keyword evidence="2" id="KW-1185">Reference proteome</keyword>
<dbReference type="EMBL" id="SZYD01000001">
    <property type="protein sequence ID" value="KAD7477418.1"/>
    <property type="molecule type" value="Genomic_DNA"/>
</dbReference>
<evidence type="ECO:0000313" key="2">
    <source>
        <dbReference type="Proteomes" id="UP000326396"/>
    </source>
</evidence>
<dbReference type="AlphaFoldDB" id="A0A5N6Q0J7"/>
<proteinExistence type="predicted"/>
<name>A0A5N6Q0J7_9ASTR</name>
<sequence>MLMVTDDKLSGMSSGTKHLCLPCRKLHAYDNGITASDQASFLTKLRLYFSDVHEHVFLTKCAIRLLVWQQPMKFFFKLRLGNPQNQEKGVYDISEMNSGHNKTDSLVRDSDDIYKMMDGSVLHIMELTDIFSPTHLNHSHDSFPTESDVLEIDWDLTLSGFGFISPEGDCWKIRTDEAKPPFK</sequence>
<accession>A0A5N6Q0J7</accession>